<keyword evidence="2" id="KW-1133">Transmembrane helix</keyword>
<sequence length="345" mass="38452">MQPMRVSEKWFHRALWLISFAFAGFLIGLGGLVVGNLPGVEAPPTLESLIDPTASAAIQTSLQQAQSNVRDGELAEESARLKLQAATAEYTSAHETFSNWLATRTATEQADQNKELVSRTRSLETLNDNIRSAQKALDQIQQSNAQNRQALVKGRTAEAALRTQAEGKLDALQRGIDMKNFLIRLAITLPLLVIGGWLFAKHRKNRYWPFVWGFIFFALFAFFVELVPYLPDYGGYVRYIVGVIVTILVGRYSINGLQRYLQNQKSAETLPDDQRRQALSYDVAQSRFAKGICPGCERKADLSNPKLDFCMHCGISLFDACAFCQTRKNAFAHYCPSCGKEAVAS</sequence>
<dbReference type="AlphaFoldDB" id="A0A0J1FXM9"/>
<dbReference type="PATRIC" id="fig|908627.4.peg.4199"/>
<comment type="caution">
    <text evidence="3">The sequence shown here is derived from an EMBL/GenBank/DDBJ whole genome shotgun (WGS) entry which is preliminary data.</text>
</comment>
<feature type="transmembrane region" description="Helical" evidence="2">
    <location>
        <begin position="14"/>
        <end position="34"/>
    </location>
</feature>
<organism evidence="3 4">
    <name type="scientific">Caballeronia mineralivorans PML1(12)</name>
    <dbReference type="NCBI Taxonomy" id="908627"/>
    <lineage>
        <taxon>Bacteria</taxon>
        <taxon>Pseudomonadati</taxon>
        <taxon>Pseudomonadota</taxon>
        <taxon>Betaproteobacteria</taxon>
        <taxon>Burkholderiales</taxon>
        <taxon>Burkholderiaceae</taxon>
        <taxon>Caballeronia</taxon>
    </lineage>
</organism>
<keyword evidence="2" id="KW-0812">Transmembrane</keyword>
<feature type="transmembrane region" description="Helical" evidence="2">
    <location>
        <begin position="236"/>
        <end position="254"/>
    </location>
</feature>
<evidence type="ECO:0000256" key="1">
    <source>
        <dbReference type="SAM" id="Coils"/>
    </source>
</evidence>
<dbReference type="RefSeq" id="WP_047848185.1">
    <property type="nucleotide sequence ID" value="NZ_AEJF01000118.1"/>
</dbReference>
<keyword evidence="4" id="KW-1185">Reference proteome</keyword>
<gene>
    <name evidence="3" type="ORF">EOS_18765</name>
</gene>
<dbReference type="OrthoDB" id="7255862at2"/>
<name>A0A0J1FXM9_9BURK</name>
<feature type="coiled-coil region" evidence="1">
    <location>
        <begin position="123"/>
        <end position="150"/>
    </location>
</feature>
<dbReference type="Proteomes" id="UP000035963">
    <property type="component" value="Unassembled WGS sequence"/>
</dbReference>
<dbReference type="EMBL" id="AEJF01000118">
    <property type="protein sequence ID" value="KLU24698.1"/>
    <property type="molecule type" value="Genomic_DNA"/>
</dbReference>
<keyword evidence="2" id="KW-0472">Membrane</keyword>
<proteinExistence type="predicted"/>
<feature type="transmembrane region" description="Helical" evidence="2">
    <location>
        <begin position="207"/>
        <end position="230"/>
    </location>
</feature>
<accession>A0A0J1FXM9</accession>
<protein>
    <submittedName>
        <fullName evidence="3">Serine endopeptidase</fullName>
    </submittedName>
</protein>
<evidence type="ECO:0000313" key="4">
    <source>
        <dbReference type="Proteomes" id="UP000035963"/>
    </source>
</evidence>
<feature type="transmembrane region" description="Helical" evidence="2">
    <location>
        <begin position="181"/>
        <end position="200"/>
    </location>
</feature>
<evidence type="ECO:0000313" key="3">
    <source>
        <dbReference type="EMBL" id="KLU24698.1"/>
    </source>
</evidence>
<keyword evidence="1" id="KW-0175">Coiled coil</keyword>
<reference evidence="3 4" key="1">
    <citation type="journal article" date="2015" name="Genome Announc.">
        <title>Draft Genome Sequence of Burkholderia sp. Strain PML1(12), an Ectomycorrhizosphere-Inhabiting Bacterium with Effective Mineral-Weathering Ability.</title>
        <authorList>
            <person name="Uroz S."/>
            <person name="Oger P."/>
        </authorList>
    </citation>
    <scope>NUCLEOTIDE SEQUENCE [LARGE SCALE GENOMIC DNA]</scope>
    <source>
        <strain evidence="4">PML1(12)</strain>
    </source>
</reference>
<evidence type="ECO:0000256" key="2">
    <source>
        <dbReference type="SAM" id="Phobius"/>
    </source>
</evidence>